<comment type="caution">
    <text evidence="2">The sequence shown here is derived from an EMBL/GenBank/DDBJ whole genome shotgun (WGS) entry which is preliminary data.</text>
</comment>
<sequence length="798" mass="89832">MASTTVDRLISHTRSMTKRSRLVQSINEDLCLQMDQLQLHVIQKEDTIEELHTRLENTNIFLRHLTSLELRCDFLEKQIAHLEGEDASAKDSEILATRNLGLHEFRMWKENNINRKTVETTLENLAREYDYLAEQLQQANQACATKEDEDEGRTNVSSVDDTYTETSNDASIFSTLNDSNASSSSIEITNAGCNNYNEQGSVGRWKKCQKPQKNEKKRHLLKMESFLTIPYEQKIVQNKPRDVEKPYLKHFKISSLQSGGSSRTKSGPRIVSTSTTVSEASFPPRSSGKWHLPILNVAAEDSETEENDKTLTEDYQSTVAEDTSSFIGSLCSCTPHYTHRRHLSMPGTNEMPELIFGDAEGNSKNAFTEATFTSLTERKKADSQRLDFEWLLRKKRDQDNEFLGTSQGVLRHFVSQDTGLNLIHRGGKIGRSNIGDFMRPKISCDEDSYEQGYASDDSYGEEVARPLVLESVEEESDPYYAEGNSHYVERNSLYLEGDSEEDPHHLKKDTNHVNKKNPQYSDDQHNSAETPPIRFKDDTGIIIPCKAAATIRKSHSHESIFDDYQMEQEKHRLEMQSMDLKSQTLKWLKPCTPVVSSTRETVRGRGEIMPKSRSVFCRSKEETSANMECQKQAETSGDTKKCHMEADTRNIPQATKQIAPIAISLPNRGLGRKTGSTLTAECLTSASTKRSRWWQSMIPNSAIVVAETGTLINRRASRSLATNCSSSYKSNRFASSFLRPQAANMNGSFSTMVIGHNGSRMISHGFGSEFNSSVVSSEVNQDDLQDALEGDIGKNCFG</sequence>
<evidence type="ECO:0000313" key="3">
    <source>
        <dbReference type="Proteomes" id="UP000568158"/>
    </source>
</evidence>
<accession>A0A8H6ESK3</accession>
<organism evidence="2 3">
    <name type="scientific">Dekkera bruxellensis</name>
    <name type="common">Brettanomyces custersii</name>
    <dbReference type="NCBI Taxonomy" id="5007"/>
    <lineage>
        <taxon>Eukaryota</taxon>
        <taxon>Fungi</taxon>
        <taxon>Dikarya</taxon>
        <taxon>Ascomycota</taxon>
        <taxon>Saccharomycotina</taxon>
        <taxon>Pichiomycetes</taxon>
        <taxon>Pichiales</taxon>
        <taxon>Pichiaceae</taxon>
        <taxon>Brettanomyces</taxon>
    </lineage>
</organism>
<name>A0A8H6ESK3_DEKBR</name>
<dbReference type="Proteomes" id="UP000568158">
    <property type="component" value="Unassembled WGS sequence"/>
</dbReference>
<feature type="compositionally biased region" description="Polar residues" evidence="1">
    <location>
        <begin position="256"/>
        <end position="279"/>
    </location>
</feature>
<protein>
    <submittedName>
        <fullName evidence="2">Uncharacterized protein</fullName>
    </submittedName>
</protein>
<evidence type="ECO:0000313" key="2">
    <source>
        <dbReference type="EMBL" id="KAF6008799.1"/>
    </source>
</evidence>
<feature type="region of interest" description="Disordered" evidence="1">
    <location>
        <begin position="144"/>
        <end position="163"/>
    </location>
</feature>
<feature type="compositionally biased region" description="Polar residues" evidence="1">
    <location>
        <begin position="154"/>
        <end position="163"/>
    </location>
</feature>
<feature type="region of interest" description="Disordered" evidence="1">
    <location>
        <begin position="256"/>
        <end position="286"/>
    </location>
</feature>
<dbReference type="EMBL" id="JABCYN010000034">
    <property type="protein sequence ID" value="KAF6008799.1"/>
    <property type="molecule type" value="Genomic_DNA"/>
</dbReference>
<feature type="compositionally biased region" description="Basic and acidic residues" evidence="1">
    <location>
        <begin position="502"/>
        <end position="512"/>
    </location>
</feature>
<dbReference type="AlphaFoldDB" id="A0A8H6ESK3"/>
<reference evidence="2 3" key="1">
    <citation type="journal article" date="2020" name="Appl. Microbiol. Biotechnol.">
        <title>Targeted gene deletion in Brettanomyces bruxellensis with an expression-free CRISPR-Cas9 system.</title>
        <authorList>
            <person name="Varela C."/>
            <person name="Bartel C."/>
            <person name="Onetto C."/>
            <person name="Borneman A."/>
        </authorList>
    </citation>
    <scope>NUCLEOTIDE SEQUENCE [LARGE SCALE GENOMIC DNA]</scope>
    <source>
        <strain evidence="2 3">AWRI1613</strain>
    </source>
</reference>
<feature type="region of interest" description="Disordered" evidence="1">
    <location>
        <begin position="498"/>
        <end position="536"/>
    </location>
</feature>
<gene>
    <name evidence="2" type="ORF">HII12_004027</name>
</gene>
<proteinExistence type="predicted"/>
<evidence type="ECO:0000256" key="1">
    <source>
        <dbReference type="SAM" id="MobiDB-lite"/>
    </source>
</evidence>